<dbReference type="SUPFAM" id="SSF54001">
    <property type="entry name" value="Cysteine proteinases"/>
    <property type="match status" value="1"/>
</dbReference>
<evidence type="ECO:0000313" key="5">
    <source>
        <dbReference type="Proteomes" id="UP001369086"/>
    </source>
</evidence>
<comment type="caution">
    <text evidence="4">The sequence shown here is derived from an EMBL/GenBank/DDBJ whole genome shotgun (WGS) entry which is preliminary data.</text>
</comment>
<dbReference type="EMBL" id="JAHFZB010000006">
    <property type="protein sequence ID" value="KAK6489149.1"/>
    <property type="molecule type" value="Genomic_DNA"/>
</dbReference>
<keyword evidence="5" id="KW-1185">Reference proteome</keyword>
<evidence type="ECO:0000313" key="4">
    <source>
        <dbReference type="EMBL" id="KAK6489149.1"/>
    </source>
</evidence>
<keyword evidence="2" id="KW-1015">Disulfide bond</keyword>
<dbReference type="PROSITE" id="PS00639">
    <property type="entry name" value="THIOL_PROTEASE_HIS"/>
    <property type="match status" value="1"/>
</dbReference>
<feature type="domain" description="SMB" evidence="3">
    <location>
        <begin position="1"/>
        <end position="35"/>
    </location>
</feature>
<dbReference type="Proteomes" id="UP001369086">
    <property type="component" value="Unassembled WGS sequence"/>
</dbReference>
<name>A0ABR0ZWT0_HUSHU</name>
<dbReference type="InterPro" id="IPR025660">
    <property type="entry name" value="Pept_his_AS"/>
</dbReference>
<dbReference type="InterPro" id="IPR001212">
    <property type="entry name" value="Somatomedin_B_dom"/>
</dbReference>
<accession>A0ABR0ZWT0</accession>
<organism evidence="4 5">
    <name type="scientific">Huso huso</name>
    <name type="common">Beluga</name>
    <name type="synonym">Acipenser huso</name>
    <dbReference type="NCBI Taxonomy" id="61971"/>
    <lineage>
        <taxon>Eukaryota</taxon>
        <taxon>Metazoa</taxon>
        <taxon>Chordata</taxon>
        <taxon>Craniata</taxon>
        <taxon>Vertebrata</taxon>
        <taxon>Euteleostomi</taxon>
        <taxon>Actinopterygii</taxon>
        <taxon>Chondrostei</taxon>
        <taxon>Acipenseriformes</taxon>
        <taxon>Acipenseridae</taxon>
        <taxon>Huso</taxon>
    </lineage>
</organism>
<evidence type="ECO:0000256" key="1">
    <source>
        <dbReference type="ARBA" id="ARBA00008455"/>
    </source>
</evidence>
<dbReference type="PANTHER" id="PTHR12411">
    <property type="entry name" value="CYSTEINE PROTEASE FAMILY C1-RELATED"/>
    <property type="match status" value="1"/>
</dbReference>
<evidence type="ECO:0000256" key="2">
    <source>
        <dbReference type="ARBA" id="ARBA00023157"/>
    </source>
</evidence>
<reference evidence="4 5" key="1">
    <citation type="submission" date="2021-05" db="EMBL/GenBank/DDBJ databases">
        <authorList>
            <person name="Zahm M."/>
            <person name="Klopp C."/>
            <person name="Cabau C."/>
            <person name="Kuhl H."/>
            <person name="Suciu R."/>
            <person name="Ciorpac M."/>
            <person name="Holostenco D."/>
            <person name="Gessner J."/>
            <person name="Wuertz S."/>
            <person name="Hohne C."/>
            <person name="Stock M."/>
            <person name="Gislard M."/>
            <person name="Lluch J."/>
            <person name="Milhes M."/>
            <person name="Lampietro C."/>
            <person name="Lopez Roques C."/>
            <person name="Donnadieu C."/>
            <person name="Du K."/>
            <person name="Schartl M."/>
            <person name="Guiguen Y."/>
        </authorList>
    </citation>
    <scope>NUCLEOTIDE SEQUENCE [LARGE SCALE GENOMIC DNA]</scope>
    <source>
        <strain evidence="4">Hh-F2</strain>
        <tissue evidence="4">Blood</tissue>
    </source>
</reference>
<gene>
    <name evidence="4" type="ORF">HHUSO_G8168</name>
</gene>
<comment type="similarity">
    <text evidence="1">Belongs to the peptidase C1 family.</text>
</comment>
<dbReference type="InterPro" id="IPR000668">
    <property type="entry name" value="Peptidase_C1A_C"/>
</dbReference>
<dbReference type="InterPro" id="IPR038765">
    <property type="entry name" value="Papain-like_cys_pep_sf"/>
</dbReference>
<dbReference type="CDD" id="cd02620">
    <property type="entry name" value="Peptidase_C1A_CathepsinB"/>
    <property type="match status" value="1"/>
</dbReference>
<sequence>MNAMCYCDLFCGRYSVGANDCCPDFLTFCLSGDPAPTSATEKPPTSTTRHQPRCIKDGMEYEDGFSIKENCNYCWTASNYSHFWGMTLDEGIRYRLGTIPPSANILAMNAIKVIADLKYDMPEFFIASYKWPGWIHGPLDQHNCAASWAFSTATVAADRIAIHSMGRRKANLSPQNLISCDTKNQNGCSGGRIDSAWWYLRHHGLVSNECYPFSMDYKYGKDTCMMASRPAGNGKRHATMTCPNSVVNSNEISLCTPPYRIPSNETEIMKEILENGPVQAVMQVHGDFFLYKEGIYRYTNVAKRMPENDQKQGTHSVKLTGWGHQKGPDGKKVKFWIATNSWGKWWGENGSFRIVRGENESGIEQLIIGVWGQSGPN</sequence>
<dbReference type="SMART" id="SM00645">
    <property type="entry name" value="Pept_C1"/>
    <property type="match status" value="1"/>
</dbReference>
<dbReference type="Gene3D" id="3.90.70.10">
    <property type="entry name" value="Cysteine proteinases"/>
    <property type="match status" value="1"/>
</dbReference>
<evidence type="ECO:0000259" key="3">
    <source>
        <dbReference type="PROSITE" id="PS50958"/>
    </source>
</evidence>
<dbReference type="PROSITE" id="PS50958">
    <property type="entry name" value="SMB_2"/>
    <property type="match status" value="1"/>
</dbReference>
<dbReference type="InterPro" id="IPR013128">
    <property type="entry name" value="Peptidase_C1A"/>
</dbReference>
<protein>
    <submittedName>
        <fullName evidence="4">Tubulointerstitial nephritis antigen-like</fullName>
    </submittedName>
</protein>
<dbReference type="Pfam" id="PF00112">
    <property type="entry name" value="Peptidase_C1"/>
    <property type="match status" value="1"/>
</dbReference>
<proteinExistence type="inferred from homology"/>